<comment type="similarity">
    <text evidence="7">Belongs to the TonB-dependent receptor family.</text>
</comment>
<feature type="signal peptide" evidence="8">
    <location>
        <begin position="1"/>
        <end position="19"/>
    </location>
</feature>
<dbReference type="NCBIfam" id="TIGR04057">
    <property type="entry name" value="SusC_RagA_signa"/>
    <property type="match status" value="1"/>
</dbReference>
<name>A0AAN4VZ31_9BACT</name>
<evidence type="ECO:0000313" key="10">
    <source>
        <dbReference type="EMBL" id="GJM61455.1"/>
    </source>
</evidence>
<dbReference type="Proteomes" id="UP001310022">
    <property type="component" value="Unassembled WGS sequence"/>
</dbReference>
<dbReference type="InterPro" id="IPR036942">
    <property type="entry name" value="Beta-barrel_TonB_sf"/>
</dbReference>
<dbReference type="PANTHER" id="PTHR30442:SF0">
    <property type="entry name" value="FE(3+) DICITRATE TRANSPORT PROTEIN FECA"/>
    <property type="match status" value="1"/>
</dbReference>
<sequence length="1005" mass="111404">MTKKLFLFFMMLGSFSAFAQDAFEVSGVVKGDDGEGLPGVSVIIKGTTHGVSTDFDGAFTLSGVSAENTLVFSFIGMKPQEFVVGNQTFFEVDLQQDVENLEEVVVIGYGTSKSKDLTAPIANVDNKDLNSMSVSSATEAIQGKVAGVNIVSSGAPGESPQMQIRGIGSLNQSDVLYVVDGMQLFDIAWLNPNDIETMSILKDASASAIYGMRAAGGVVIITTKTGAKNEKMRVSYDGYYGVQKVTQRLEMANSAQYADFIRSSNNSDLIKPIDAAMERYGSVDGNPAISTDWYDELIKSAPIQNHNISIMGGTEKSTYNVSLGYFSQGGIMNEGQGNYERFSLKTNFSHTVSEAFNFGLNMTMTTEDRMTDDDRAFFQAYIGSPMYPAYDYSLPDSEAYPKKFANPHNLGFDTYYTNPLGVAYYHSNNRTQNFRVLPNLYAEFRPFKTDKLTFRSSLSMDYINSRGSNFTPDYQIGNTVQPINSLTKNQYWTYNMVWDNFATYEEAFGNHNLKVMVGSSTIEENTRFLSLTAQGVQDPNYIHTGDESTLTGFDGGDRYRMLGLFTRVSYNYDDRYLVTGMIRRDASSKYQEKWGTFPSLGLGWVVSEEEFFKSWNQSTLDHFKLRASYGDLGNAQGAANTGFAAILNGGLGQSGLFGGSLIMPGMIQQGTYSHLSWERTREFNIGFESKLFDYRLNFEADYFNRQTLDMIIMPPLSNGLEPTLQNAGDMKNTGLELALNWSDQIGDFSYSLGGNFTKINNMVTSLGGAPYIQAGTEEFPQMLMPGEAAYSFYGWEVAGVYQNQQEIDDCPIAQANNLKPGDFRYVDRNGDGVIDESDRTILGDPNPDFYYGFNFNVAYKNISLSANFMGSHGGTILNRKRADINKHAGNNIDANLANNLWTGEGSTNAYPSAEGMFNTWNNGRLNSFYLEDASFFRLQNIRLTYNLPSSVMENLKMTGASVYLNVDRPYTWFNTNGFTPEVPGGVDEQTYPIPAVFSLGASLTF</sequence>
<comment type="subcellular location">
    <subcellularLocation>
        <location evidence="1 7">Cell outer membrane</location>
        <topology evidence="1 7">Multi-pass membrane protein</topology>
    </subcellularLocation>
</comment>
<evidence type="ECO:0000256" key="3">
    <source>
        <dbReference type="ARBA" id="ARBA00022452"/>
    </source>
</evidence>
<protein>
    <submittedName>
        <fullName evidence="10">SusC/RagA family TonB-linked outer membrane protein</fullName>
    </submittedName>
</protein>
<dbReference type="RefSeq" id="WP_338236999.1">
    <property type="nucleotide sequence ID" value="NZ_BQKE01000001.1"/>
</dbReference>
<dbReference type="EMBL" id="BQKE01000001">
    <property type="protein sequence ID" value="GJM61455.1"/>
    <property type="molecule type" value="Genomic_DNA"/>
</dbReference>
<dbReference type="Gene3D" id="2.170.130.10">
    <property type="entry name" value="TonB-dependent receptor, plug domain"/>
    <property type="match status" value="1"/>
</dbReference>
<evidence type="ECO:0000259" key="9">
    <source>
        <dbReference type="Pfam" id="PF07715"/>
    </source>
</evidence>
<dbReference type="InterPro" id="IPR037066">
    <property type="entry name" value="Plug_dom_sf"/>
</dbReference>
<keyword evidence="4 7" id="KW-0812">Transmembrane</keyword>
<keyword evidence="8" id="KW-0732">Signal</keyword>
<evidence type="ECO:0000313" key="11">
    <source>
        <dbReference type="Proteomes" id="UP001310022"/>
    </source>
</evidence>
<evidence type="ECO:0000256" key="2">
    <source>
        <dbReference type="ARBA" id="ARBA00022448"/>
    </source>
</evidence>
<dbReference type="SUPFAM" id="SSF49464">
    <property type="entry name" value="Carboxypeptidase regulatory domain-like"/>
    <property type="match status" value="1"/>
</dbReference>
<evidence type="ECO:0000256" key="7">
    <source>
        <dbReference type="PROSITE-ProRule" id="PRU01360"/>
    </source>
</evidence>
<keyword evidence="3 7" id="KW-1134">Transmembrane beta strand</keyword>
<evidence type="ECO:0000256" key="4">
    <source>
        <dbReference type="ARBA" id="ARBA00022692"/>
    </source>
</evidence>
<feature type="domain" description="TonB-dependent receptor plug" evidence="9">
    <location>
        <begin position="115"/>
        <end position="218"/>
    </location>
</feature>
<accession>A0AAN4VZ31</accession>
<dbReference type="Gene3D" id="2.40.170.20">
    <property type="entry name" value="TonB-dependent receptor, beta-barrel domain"/>
    <property type="match status" value="1"/>
</dbReference>
<evidence type="ECO:0000256" key="1">
    <source>
        <dbReference type="ARBA" id="ARBA00004571"/>
    </source>
</evidence>
<dbReference type="Pfam" id="PF07715">
    <property type="entry name" value="Plug"/>
    <property type="match status" value="1"/>
</dbReference>
<dbReference type="PANTHER" id="PTHR30442">
    <property type="entry name" value="IRON III DICITRATE TRANSPORT PROTEIN FECA"/>
    <property type="match status" value="1"/>
</dbReference>
<feature type="chain" id="PRO_5043043359" evidence="8">
    <location>
        <begin position="20"/>
        <end position="1005"/>
    </location>
</feature>
<dbReference type="InterPro" id="IPR023997">
    <property type="entry name" value="TonB-dep_OMP_SusC/RagA_CS"/>
</dbReference>
<dbReference type="SUPFAM" id="SSF56935">
    <property type="entry name" value="Porins"/>
    <property type="match status" value="1"/>
</dbReference>
<keyword evidence="5 7" id="KW-0472">Membrane</keyword>
<evidence type="ECO:0000256" key="5">
    <source>
        <dbReference type="ARBA" id="ARBA00023136"/>
    </source>
</evidence>
<dbReference type="GO" id="GO:0033214">
    <property type="term" value="P:siderophore-iron import into cell"/>
    <property type="evidence" value="ECO:0007669"/>
    <property type="project" value="TreeGrafter"/>
</dbReference>
<proteinExistence type="inferred from homology"/>
<dbReference type="InterPro" id="IPR023996">
    <property type="entry name" value="TonB-dep_OMP_SusC/RagA"/>
</dbReference>
<evidence type="ECO:0000256" key="6">
    <source>
        <dbReference type="ARBA" id="ARBA00023237"/>
    </source>
</evidence>
<keyword evidence="2 7" id="KW-0813">Transport</keyword>
<dbReference type="PROSITE" id="PS52016">
    <property type="entry name" value="TONB_DEPENDENT_REC_3"/>
    <property type="match status" value="1"/>
</dbReference>
<dbReference type="GO" id="GO:0009279">
    <property type="term" value="C:cell outer membrane"/>
    <property type="evidence" value="ECO:0007669"/>
    <property type="project" value="UniProtKB-SubCell"/>
</dbReference>
<dbReference type="NCBIfam" id="TIGR04056">
    <property type="entry name" value="OMP_RagA_SusC"/>
    <property type="match status" value="1"/>
</dbReference>
<dbReference type="InterPro" id="IPR039426">
    <property type="entry name" value="TonB-dep_rcpt-like"/>
</dbReference>
<organism evidence="10 11">
    <name type="scientific">Persicobacter diffluens</name>
    <dbReference type="NCBI Taxonomy" id="981"/>
    <lineage>
        <taxon>Bacteria</taxon>
        <taxon>Pseudomonadati</taxon>
        <taxon>Bacteroidota</taxon>
        <taxon>Cytophagia</taxon>
        <taxon>Cytophagales</taxon>
        <taxon>Persicobacteraceae</taxon>
        <taxon>Persicobacter</taxon>
    </lineage>
</organism>
<keyword evidence="6 7" id="KW-0998">Cell outer membrane</keyword>
<evidence type="ECO:0000256" key="8">
    <source>
        <dbReference type="SAM" id="SignalP"/>
    </source>
</evidence>
<dbReference type="Pfam" id="PF13715">
    <property type="entry name" value="CarbopepD_reg_2"/>
    <property type="match status" value="1"/>
</dbReference>
<gene>
    <name evidence="10" type="ORF">PEDI_20070</name>
</gene>
<dbReference type="AlphaFoldDB" id="A0AAN4VZ31"/>
<dbReference type="InterPro" id="IPR012910">
    <property type="entry name" value="Plug_dom"/>
</dbReference>
<comment type="caution">
    <text evidence="10">The sequence shown here is derived from an EMBL/GenBank/DDBJ whole genome shotgun (WGS) entry which is preliminary data.</text>
</comment>
<reference evidence="10 11" key="1">
    <citation type="submission" date="2021-12" db="EMBL/GenBank/DDBJ databases">
        <title>Genome sequencing of bacteria with rrn-lacking chromosome and rrn-plasmid.</title>
        <authorList>
            <person name="Anda M."/>
            <person name="Iwasaki W."/>
        </authorList>
    </citation>
    <scope>NUCLEOTIDE SEQUENCE [LARGE SCALE GENOMIC DNA]</scope>
    <source>
        <strain evidence="10 11">NBRC 15940</strain>
    </source>
</reference>
<keyword evidence="11" id="KW-1185">Reference proteome</keyword>
<dbReference type="Gene3D" id="2.60.40.1120">
    <property type="entry name" value="Carboxypeptidase-like, regulatory domain"/>
    <property type="match status" value="1"/>
</dbReference>
<dbReference type="InterPro" id="IPR008969">
    <property type="entry name" value="CarboxyPept-like_regulatory"/>
</dbReference>